<name>X0SDG2_9ZZZZ</name>
<feature type="coiled-coil region" evidence="1">
    <location>
        <begin position="10"/>
        <end position="63"/>
    </location>
</feature>
<evidence type="ECO:0000313" key="2">
    <source>
        <dbReference type="EMBL" id="GAF79044.1"/>
    </source>
</evidence>
<dbReference type="AlphaFoldDB" id="X0SDG2"/>
<evidence type="ECO:0000256" key="1">
    <source>
        <dbReference type="SAM" id="Coils"/>
    </source>
</evidence>
<organism evidence="2">
    <name type="scientific">marine sediment metagenome</name>
    <dbReference type="NCBI Taxonomy" id="412755"/>
    <lineage>
        <taxon>unclassified sequences</taxon>
        <taxon>metagenomes</taxon>
        <taxon>ecological metagenomes</taxon>
    </lineage>
</organism>
<proteinExistence type="predicted"/>
<accession>X0SDG2</accession>
<feature type="non-terminal residue" evidence="2">
    <location>
        <position position="1"/>
    </location>
</feature>
<dbReference type="Gene3D" id="1.20.5.620">
    <property type="entry name" value="F1F0 ATP synthase subunit B, membrane domain"/>
    <property type="match status" value="1"/>
</dbReference>
<dbReference type="EMBL" id="BARS01001967">
    <property type="protein sequence ID" value="GAF79044.1"/>
    <property type="molecule type" value="Genomic_DNA"/>
</dbReference>
<reference evidence="2" key="1">
    <citation type="journal article" date="2014" name="Front. Microbiol.">
        <title>High frequency of phylogenetically diverse reductive dehalogenase-homologous genes in deep subseafloor sedimentary metagenomes.</title>
        <authorList>
            <person name="Kawai M."/>
            <person name="Futagami T."/>
            <person name="Toyoda A."/>
            <person name="Takaki Y."/>
            <person name="Nishi S."/>
            <person name="Hori S."/>
            <person name="Arai W."/>
            <person name="Tsubouchi T."/>
            <person name="Morono Y."/>
            <person name="Uchiyama I."/>
            <person name="Ito T."/>
            <person name="Fujiyama A."/>
            <person name="Inagaki F."/>
            <person name="Takami H."/>
        </authorList>
    </citation>
    <scope>NUCLEOTIDE SEQUENCE</scope>
    <source>
        <strain evidence="2">Expedition CK06-06</strain>
    </source>
</reference>
<comment type="caution">
    <text evidence="2">The sequence shown here is derived from an EMBL/GenBank/DDBJ whole genome shotgun (WGS) entry which is preliminary data.</text>
</comment>
<gene>
    <name evidence="2" type="ORF">S01H1_03636</name>
</gene>
<keyword evidence="1" id="KW-0175">Coiled coil</keyword>
<protein>
    <submittedName>
        <fullName evidence="2">Uncharacterized protein</fullName>
    </submittedName>
</protein>
<sequence>LQQEGVQAGRTEAQKLMAEAQAEAERIVSEAHAEAERIVKAAKAEAEDKLKQGTDELELAARDALLRLRQTLTDALAALLRRASAEALAEKGFLTKLLHDVVMQYARKDAEGSYPIEIHVSDEDLEAVTNWALQEMTQHEKDGRAHIDLKGRLKSAGFEYSAGGGTVEVTPESISGVLSEMIAPRLREVVDKAAGQQE</sequence>